<sequence length="134" mass="15383">MFDGCSLGKYCRISPFILEVYKRGATWLFTTGVSPETWVHELGHHRHLEHAGNAPGSQYNLKSKRPNTELHDSESNSTPNWAVVGGVAATHRWDKQCIMRYERNKLYFCGKCQLRNRDWKVQVQGYPGSDIEEA</sequence>
<name>A0A3B0XZ05_9ZZZZ</name>
<protein>
    <submittedName>
        <fullName evidence="2">Uncharacterized protein</fullName>
    </submittedName>
</protein>
<accession>A0A3B0XZ05</accession>
<reference evidence="2" key="1">
    <citation type="submission" date="2018-06" db="EMBL/GenBank/DDBJ databases">
        <authorList>
            <person name="Zhirakovskaya E."/>
        </authorList>
    </citation>
    <scope>NUCLEOTIDE SEQUENCE</scope>
</reference>
<organism evidence="2">
    <name type="scientific">hydrothermal vent metagenome</name>
    <dbReference type="NCBI Taxonomy" id="652676"/>
    <lineage>
        <taxon>unclassified sequences</taxon>
        <taxon>metagenomes</taxon>
        <taxon>ecological metagenomes</taxon>
    </lineage>
</organism>
<evidence type="ECO:0000313" key="2">
    <source>
        <dbReference type="EMBL" id="VAW73635.1"/>
    </source>
</evidence>
<gene>
    <name evidence="2" type="ORF">MNBD_GAMMA10-1206</name>
</gene>
<feature type="region of interest" description="Disordered" evidence="1">
    <location>
        <begin position="50"/>
        <end position="77"/>
    </location>
</feature>
<dbReference type="AlphaFoldDB" id="A0A3B0XZ05"/>
<dbReference type="EMBL" id="UOFJ01000722">
    <property type="protein sequence ID" value="VAW73635.1"/>
    <property type="molecule type" value="Genomic_DNA"/>
</dbReference>
<evidence type="ECO:0000256" key="1">
    <source>
        <dbReference type="SAM" id="MobiDB-lite"/>
    </source>
</evidence>
<proteinExistence type="predicted"/>